<keyword evidence="1" id="KW-1133">Transmembrane helix</keyword>
<feature type="transmembrane region" description="Helical" evidence="1">
    <location>
        <begin position="89"/>
        <end position="111"/>
    </location>
</feature>
<accession>A0A0X3NU08</accession>
<reference evidence="2" key="1">
    <citation type="submission" date="2016-01" db="EMBL/GenBank/DDBJ databases">
        <title>Reference transcriptome for the parasite Schistocephalus solidus: insights into the molecular evolution of parasitism.</title>
        <authorList>
            <person name="Hebert F.O."/>
            <person name="Grambauer S."/>
            <person name="Barber I."/>
            <person name="Landry C.R."/>
            <person name="Aubin-Horth N."/>
        </authorList>
    </citation>
    <scope>NUCLEOTIDE SEQUENCE</scope>
</reference>
<name>A0A0X3NU08_SCHSO</name>
<feature type="transmembrane region" description="Helical" evidence="1">
    <location>
        <begin position="49"/>
        <end position="69"/>
    </location>
</feature>
<protein>
    <submittedName>
        <fullName evidence="2">Uncharacterized protein</fullName>
    </submittedName>
</protein>
<organism evidence="2">
    <name type="scientific">Schistocephalus solidus</name>
    <name type="common">Tapeworm</name>
    <dbReference type="NCBI Taxonomy" id="70667"/>
    <lineage>
        <taxon>Eukaryota</taxon>
        <taxon>Metazoa</taxon>
        <taxon>Spiralia</taxon>
        <taxon>Lophotrochozoa</taxon>
        <taxon>Platyhelminthes</taxon>
        <taxon>Cestoda</taxon>
        <taxon>Eucestoda</taxon>
        <taxon>Diphyllobothriidea</taxon>
        <taxon>Diphyllobothriidae</taxon>
        <taxon>Schistocephalus</taxon>
    </lineage>
</organism>
<proteinExistence type="predicted"/>
<dbReference type="EMBL" id="GEEE01020167">
    <property type="protein sequence ID" value="JAP43058.1"/>
    <property type="molecule type" value="Transcribed_RNA"/>
</dbReference>
<dbReference type="AlphaFoldDB" id="A0A0X3NU08"/>
<gene>
    <name evidence="2" type="ORF">TR145984</name>
</gene>
<evidence type="ECO:0000256" key="1">
    <source>
        <dbReference type="SAM" id="Phobius"/>
    </source>
</evidence>
<keyword evidence="1" id="KW-0812">Transmembrane</keyword>
<evidence type="ECO:0000313" key="2">
    <source>
        <dbReference type="EMBL" id="JAP43058.1"/>
    </source>
</evidence>
<sequence>MCNFSEHQNFIIFLVSPVSQDKSSCKISTSSIGINLHFLLPGTGHPMNILSTVLRICVIHTVFVVGASVSDKSSDFLVDCDQAFPCDTMWGDCLVVLAGLTFMFLVMYNLISSIV</sequence>
<keyword evidence="1" id="KW-0472">Membrane</keyword>